<dbReference type="EMBL" id="BFAD01000010">
    <property type="protein sequence ID" value="GBE86801.1"/>
    <property type="molecule type" value="Genomic_DNA"/>
</dbReference>
<comment type="caution">
    <text evidence="1">The sequence shown here is derived from an EMBL/GenBank/DDBJ whole genome shotgun (WGS) entry which is preliminary data.</text>
</comment>
<dbReference type="InParanoid" id="A0A401GX54"/>
<evidence type="ECO:0000313" key="2">
    <source>
        <dbReference type="Proteomes" id="UP000287166"/>
    </source>
</evidence>
<dbReference type="AlphaFoldDB" id="A0A401GX54"/>
<reference evidence="1 2" key="1">
    <citation type="journal article" date="2018" name="Sci. Rep.">
        <title>Genome sequence of the cauliflower mushroom Sparassis crispa (Hanabiratake) and its association with beneficial usage.</title>
        <authorList>
            <person name="Kiyama R."/>
            <person name="Furutani Y."/>
            <person name="Kawaguchi K."/>
            <person name="Nakanishi T."/>
        </authorList>
    </citation>
    <scope>NUCLEOTIDE SEQUENCE [LARGE SCALE GENOMIC DNA]</scope>
</reference>
<accession>A0A401GX54</accession>
<sequence length="362" mass="42297">MALSNIPPSHHLSSNEEVRRYAKSTKEGIYPLSESEVEWRDRYAFLERNGLQLQPRYHLEWRPSWLETGESAGYCEDSAESWNPDTMDATQLGEPFEMLSIKSVKRKWPEFAIASQLSNFATDPSNHCVPIQMLLDDPLYPHKVLMVTPYLHPFNEPELSLVHDVMDFVKQTLEGLRFLHDHNIAYRDCNSRSIMMDARSLYPQGHHPININSVRSGFDKALHYDRLHHPVKYYFANLSKARQFQPGRKPYVVYKGGEDIWLPEWSSKLPYDAFKADVYHLGSLFESAFLRADEDLQCPDLREFLEYFKFLVTAMTYRQPKERITASYALFMAEKITSLIPEEHMSMTLWKTPILRSLHRTG</sequence>
<dbReference type="Proteomes" id="UP000287166">
    <property type="component" value="Unassembled WGS sequence"/>
</dbReference>
<proteinExistence type="predicted"/>
<dbReference type="InterPro" id="IPR011009">
    <property type="entry name" value="Kinase-like_dom_sf"/>
</dbReference>
<dbReference type="OrthoDB" id="5987198at2759"/>
<dbReference type="Gene3D" id="1.10.510.10">
    <property type="entry name" value="Transferase(Phosphotransferase) domain 1"/>
    <property type="match status" value="1"/>
</dbReference>
<name>A0A401GX54_9APHY</name>
<dbReference type="STRING" id="139825.A0A401GX54"/>
<dbReference type="GeneID" id="38783718"/>
<gene>
    <name evidence="1" type="ORF">SCP_1000430</name>
</gene>
<evidence type="ECO:0008006" key="3">
    <source>
        <dbReference type="Google" id="ProtNLM"/>
    </source>
</evidence>
<dbReference type="RefSeq" id="XP_027617714.1">
    <property type="nucleotide sequence ID" value="XM_027761913.1"/>
</dbReference>
<keyword evidence="2" id="KW-1185">Reference proteome</keyword>
<protein>
    <recommendedName>
        <fullName evidence="3">Protein kinase domain-containing protein</fullName>
    </recommendedName>
</protein>
<evidence type="ECO:0000313" key="1">
    <source>
        <dbReference type="EMBL" id="GBE86801.1"/>
    </source>
</evidence>
<organism evidence="1 2">
    <name type="scientific">Sparassis crispa</name>
    <dbReference type="NCBI Taxonomy" id="139825"/>
    <lineage>
        <taxon>Eukaryota</taxon>
        <taxon>Fungi</taxon>
        <taxon>Dikarya</taxon>
        <taxon>Basidiomycota</taxon>
        <taxon>Agaricomycotina</taxon>
        <taxon>Agaricomycetes</taxon>
        <taxon>Polyporales</taxon>
        <taxon>Sparassidaceae</taxon>
        <taxon>Sparassis</taxon>
    </lineage>
</organism>
<dbReference type="SUPFAM" id="SSF56112">
    <property type="entry name" value="Protein kinase-like (PK-like)"/>
    <property type="match status" value="1"/>
</dbReference>